<dbReference type="Gene3D" id="1.25.40.20">
    <property type="entry name" value="Ankyrin repeat-containing domain"/>
    <property type="match status" value="2"/>
</dbReference>
<dbReference type="Proteomes" id="UP000601435">
    <property type="component" value="Unassembled WGS sequence"/>
</dbReference>
<dbReference type="Pfam" id="PF12796">
    <property type="entry name" value="Ank_2"/>
    <property type="match status" value="1"/>
</dbReference>
<gene>
    <name evidence="3" type="primary">Ankrd17</name>
    <name evidence="3" type="ORF">SNEC2469_LOCUS33786</name>
</gene>
<reference evidence="3" key="1">
    <citation type="submission" date="2021-02" db="EMBL/GenBank/DDBJ databases">
        <authorList>
            <person name="Dougan E. K."/>
            <person name="Rhodes N."/>
            <person name="Thang M."/>
            <person name="Chan C."/>
        </authorList>
    </citation>
    <scope>NUCLEOTIDE SEQUENCE</scope>
</reference>
<evidence type="ECO:0000313" key="3">
    <source>
        <dbReference type="EMBL" id="CAE7940153.1"/>
    </source>
</evidence>
<organism evidence="3 4">
    <name type="scientific">Symbiodinium necroappetens</name>
    <dbReference type="NCBI Taxonomy" id="1628268"/>
    <lineage>
        <taxon>Eukaryota</taxon>
        <taxon>Sar</taxon>
        <taxon>Alveolata</taxon>
        <taxon>Dinophyceae</taxon>
        <taxon>Suessiales</taxon>
        <taxon>Symbiodiniaceae</taxon>
        <taxon>Symbiodinium</taxon>
    </lineage>
</organism>
<proteinExistence type="predicted"/>
<dbReference type="OrthoDB" id="414013at2759"/>
<dbReference type="PANTHER" id="PTHR24180:SF45">
    <property type="entry name" value="POLY [ADP-RIBOSE] POLYMERASE TANKYRASE"/>
    <property type="match status" value="1"/>
</dbReference>
<dbReference type="InterPro" id="IPR051637">
    <property type="entry name" value="Ank_repeat_dom-contain_49"/>
</dbReference>
<evidence type="ECO:0000256" key="2">
    <source>
        <dbReference type="ARBA" id="ARBA00023043"/>
    </source>
</evidence>
<dbReference type="SMART" id="SM00248">
    <property type="entry name" value="ANK"/>
    <property type="match status" value="5"/>
</dbReference>
<keyword evidence="2" id="KW-0040">ANK repeat</keyword>
<keyword evidence="4" id="KW-1185">Reference proteome</keyword>
<evidence type="ECO:0000256" key="1">
    <source>
        <dbReference type="ARBA" id="ARBA00022737"/>
    </source>
</evidence>
<dbReference type="InterPro" id="IPR002110">
    <property type="entry name" value="Ankyrin_rpt"/>
</dbReference>
<evidence type="ECO:0000313" key="4">
    <source>
        <dbReference type="Proteomes" id="UP000601435"/>
    </source>
</evidence>
<dbReference type="SUPFAM" id="SSF48403">
    <property type="entry name" value="Ankyrin repeat"/>
    <property type="match status" value="1"/>
</dbReference>
<dbReference type="PANTHER" id="PTHR24180">
    <property type="entry name" value="CYCLIN-DEPENDENT KINASE INHIBITOR 2C-RELATED"/>
    <property type="match status" value="1"/>
</dbReference>
<dbReference type="InterPro" id="IPR036770">
    <property type="entry name" value="Ankyrin_rpt-contain_sf"/>
</dbReference>
<protein>
    <submittedName>
        <fullName evidence="3">Ankrd17 protein</fullName>
    </submittedName>
</protein>
<dbReference type="AlphaFoldDB" id="A0A813C704"/>
<sequence length="620" mass="68803">MFATCFAEEPSTSLVTYARQLRAKAARITISDLQLFPMYVVPVDALLGMTSLRPHEELLADRVLVEFDHPKGHAMFVSHQWAAMDHPDPNFDQFEVLQGALRKALSGETTICADVSIELYTGQQTHLPAEELRSKPLFIWYDYFACPQDSLQDRELAISSIPAYVDKAIFFVILCPHVHHRENQGLLSKRSWESRGWCRLERATRELSAQASKGFCIEIQSSVHQFLAPTWDWVHSPVGEGEFTFDEDRQSLLPIIDTMLRKKLHSYLLEGDFHHYRLLLNLQSVHLRGLPIRMIEDLVPGFATELLDPAASALEKFMYQNGLSHIHERNEGGWSPICYAAISGNPMLLASLLDQKADVNDNITQVEDLFHFNAGTRIVHMCAHLRHNDALRLLIGARADLQTKDGWEASAIHWAALAGNAEGIQILRSAGCSPTDANLLGYLPFTLAAMSPSNTVATMQELLQDTPSSEIDLTIFCAMLHANLSAEVVSLLIDAGADVNHRLSVPFFSALGVLFAGYSLKHRWKSSTLSTYAYHHEKATPLMCSIITSSFEATAVLIAAGARTDLQNARGFTATALAEEVGAPAYIIEALKEETGPARAKLVTDFAEMVPYLGYVAETV</sequence>
<comment type="caution">
    <text evidence="3">The sequence shown here is derived from an EMBL/GenBank/DDBJ whole genome shotgun (WGS) entry which is preliminary data.</text>
</comment>
<name>A0A813C704_9DINO</name>
<dbReference type="EMBL" id="CAJNJA010090541">
    <property type="protein sequence ID" value="CAE7940153.1"/>
    <property type="molecule type" value="Genomic_DNA"/>
</dbReference>
<accession>A0A813C704</accession>
<keyword evidence="1" id="KW-0677">Repeat</keyword>